<dbReference type="SUPFAM" id="SSF57701">
    <property type="entry name" value="Zn2/Cys6 DNA-binding domain"/>
    <property type="match status" value="1"/>
</dbReference>
<dbReference type="PROSITE" id="PS50048">
    <property type="entry name" value="ZN2_CY6_FUNGAL_2"/>
    <property type="match status" value="1"/>
</dbReference>
<dbReference type="Pfam" id="PF00172">
    <property type="entry name" value="Zn_clus"/>
    <property type="match status" value="1"/>
</dbReference>
<evidence type="ECO:0000256" key="3">
    <source>
        <dbReference type="ARBA" id="ARBA00022833"/>
    </source>
</evidence>
<dbReference type="GO" id="GO:0008270">
    <property type="term" value="F:zinc ion binding"/>
    <property type="evidence" value="ECO:0007669"/>
    <property type="project" value="InterPro"/>
</dbReference>
<dbReference type="InterPro" id="IPR001138">
    <property type="entry name" value="Zn2Cys6_DnaBD"/>
</dbReference>
<dbReference type="HOGENOM" id="CLU_631747_0_0_1"/>
<dbReference type="InParanoid" id="E9DZ51"/>
<feature type="region of interest" description="Disordered" evidence="8">
    <location>
        <begin position="1"/>
        <end position="35"/>
    </location>
</feature>
<dbReference type="CDD" id="cd00067">
    <property type="entry name" value="GAL4"/>
    <property type="match status" value="1"/>
</dbReference>
<dbReference type="STRING" id="655827.E9DZ51"/>
<dbReference type="Proteomes" id="UP000002499">
    <property type="component" value="Unassembled WGS sequence"/>
</dbReference>
<evidence type="ECO:0000256" key="4">
    <source>
        <dbReference type="ARBA" id="ARBA00023015"/>
    </source>
</evidence>
<evidence type="ECO:0000256" key="6">
    <source>
        <dbReference type="ARBA" id="ARBA00023163"/>
    </source>
</evidence>
<keyword evidence="4" id="KW-0805">Transcription regulation</keyword>
<accession>E9DZ51</accession>
<dbReference type="AlphaFoldDB" id="E9DZ51"/>
<reference evidence="10 11" key="1">
    <citation type="journal article" date="2011" name="PLoS Genet.">
        <title>Genome sequencing and comparative transcriptomics of the model entomopathogenic fungi Metarhizium anisopliae and M. acridum.</title>
        <authorList>
            <person name="Gao Q."/>
            <person name="Jin K."/>
            <person name="Ying S.H."/>
            <person name="Zhang Y."/>
            <person name="Xiao G."/>
            <person name="Shang Y."/>
            <person name="Duan Z."/>
            <person name="Hu X."/>
            <person name="Xie X.Q."/>
            <person name="Zhou G."/>
            <person name="Peng G."/>
            <person name="Luo Z."/>
            <person name="Huang W."/>
            <person name="Wang B."/>
            <person name="Fang W."/>
            <person name="Wang S."/>
            <person name="Zhong Y."/>
            <person name="Ma L.J."/>
            <person name="St Leger R.J."/>
            <person name="Zhao G.P."/>
            <person name="Pei Y."/>
            <person name="Feng M.G."/>
            <person name="Xia Y."/>
            <person name="Wang C."/>
        </authorList>
    </citation>
    <scope>NUCLEOTIDE SEQUENCE [LARGE SCALE GENOMIC DNA]</scope>
    <source>
        <strain evidence="10 11">CQMa 102</strain>
    </source>
</reference>
<dbReference type="eggNOG" id="ENOG502SKM2">
    <property type="taxonomic scope" value="Eukaryota"/>
</dbReference>
<dbReference type="GO" id="GO:0003677">
    <property type="term" value="F:DNA binding"/>
    <property type="evidence" value="ECO:0007669"/>
    <property type="project" value="UniProtKB-KW"/>
</dbReference>
<evidence type="ECO:0000259" key="9">
    <source>
        <dbReference type="PROSITE" id="PS50048"/>
    </source>
</evidence>
<evidence type="ECO:0000313" key="11">
    <source>
        <dbReference type="Proteomes" id="UP000002499"/>
    </source>
</evidence>
<keyword evidence="7" id="KW-0539">Nucleus</keyword>
<keyword evidence="2" id="KW-0479">Metal-binding</keyword>
<feature type="domain" description="Zn(2)-C6 fungal-type" evidence="9">
    <location>
        <begin position="44"/>
        <end position="74"/>
    </location>
</feature>
<dbReference type="GO" id="GO:0005634">
    <property type="term" value="C:nucleus"/>
    <property type="evidence" value="ECO:0007669"/>
    <property type="project" value="UniProtKB-SubCell"/>
</dbReference>
<evidence type="ECO:0000256" key="7">
    <source>
        <dbReference type="ARBA" id="ARBA00023242"/>
    </source>
</evidence>
<dbReference type="EMBL" id="GL698485">
    <property type="protein sequence ID" value="EFY91013.1"/>
    <property type="molecule type" value="Genomic_DNA"/>
</dbReference>
<dbReference type="Gene3D" id="4.10.240.10">
    <property type="entry name" value="Zn(2)-C6 fungal-type DNA-binding domain"/>
    <property type="match status" value="1"/>
</dbReference>
<dbReference type="OMA" id="PRACLEC"/>
<evidence type="ECO:0000256" key="5">
    <source>
        <dbReference type="ARBA" id="ARBA00023125"/>
    </source>
</evidence>
<dbReference type="PANTHER" id="PTHR31313:SF83">
    <property type="entry name" value="ZN(II)2CYS6 TRANSCRIPTION FACTOR (EUROFUNG)"/>
    <property type="match status" value="1"/>
</dbReference>
<dbReference type="SMART" id="SM00066">
    <property type="entry name" value="GAL4"/>
    <property type="match status" value="1"/>
</dbReference>
<name>E9DZ51_METAQ</name>
<evidence type="ECO:0000256" key="2">
    <source>
        <dbReference type="ARBA" id="ARBA00022723"/>
    </source>
</evidence>
<dbReference type="GO" id="GO:0000981">
    <property type="term" value="F:DNA-binding transcription factor activity, RNA polymerase II-specific"/>
    <property type="evidence" value="ECO:0007669"/>
    <property type="project" value="InterPro"/>
</dbReference>
<dbReference type="PANTHER" id="PTHR31313">
    <property type="entry name" value="TY1 ENHANCER ACTIVATOR"/>
    <property type="match status" value="1"/>
</dbReference>
<dbReference type="CDD" id="cd12148">
    <property type="entry name" value="fungal_TF_MHR"/>
    <property type="match status" value="1"/>
</dbReference>
<comment type="subcellular location">
    <subcellularLocation>
        <location evidence="1">Nucleus</location>
    </subcellularLocation>
</comment>
<gene>
    <name evidence="10" type="ORF">MAC_02899</name>
</gene>
<dbReference type="OrthoDB" id="2154091at2759"/>
<keyword evidence="6" id="KW-0804">Transcription</keyword>
<evidence type="ECO:0000313" key="10">
    <source>
        <dbReference type="EMBL" id="EFY91013.1"/>
    </source>
</evidence>
<protein>
    <submittedName>
        <fullName evidence="10">C6 transcription factor, putative</fullName>
    </submittedName>
</protein>
<dbReference type="InterPro" id="IPR036864">
    <property type="entry name" value="Zn2-C6_fun-type_DNA-bd_sf"/>
</dbReference>
<dbReference type="PROSITE" id="PS00463">
    <property type="entry name" value="ZN2_CY6_FUNGAL_1"/>
    <property type="match status" value="1"/>
</dbReference>
<keyword evidence="11" id="KW-1185">Reference proteome</keyword>
<feature type="compositionally biased region" description="Polar residues" evidence="8">
    <location>
        <begin position="8"/>
        <end position="29"/>
    </location>
</feature>
<proteinExistence type="predicted"/>
<keyword evidence="5" id="KW-0238">DNA-binding</keyword>
<organism evidence="11">
    <name type="scientific">Metarhizium acridum (strain CQMa 102)</name>
    <dbReference type="NCBI Taxonomy" id="655827"/>
    <lineage>
        <taxon>Eukaryota</taxon>
        <taxon>Fungi</taxon>
        <taxon>Dikarya</taxon>
        <taxon>Ascomycota</taxon>
        <taxon>Pezizomycotina</taxon>
        <taxon>Sordariomycetes</taxon>
        <taxon>Hypocreomycetidae</taxon>
        <taxon>Hypocreales</taxon>
        <taxon>Clavicipitaceae</taxon>
        <taxon>Metarhizium</taxon>
    </lineage>
</organism>
<evidence type="ECO:0000256" key="8">
    <source>
        <dbReference type="SAM" id="MobiDB-lite"/>
    </source>
</evidence>
<dbReference type="InterPro" id="IPR051615">
    <property type="entry name" value="Transcr_Regulatory_Elem"/>
</dbReference>
<sequence>MAGAASPAPTTQGASSETPSSNTEQNSSPGPGKVALRSKYVPRACLECRRRRVKCDGTKPTCSRCNTRQIPCVYNTDDEGRGIAQKSHVRLRLLQGRIALLEKVLWLYSINVHASTAQLMQQNLVPATITSLTVAQLLPWTDSVIRLRTLWPLISRKTLTRTERHVISARPVVDVASSRSMTSLILPQDVPRDLPMESLPPSADSSAQMLGEQRSVTGELEAHLLEQYFTRERPWLRVINKALFRESRENNGRYFTPLLLNCILASGSRFSDRVEVRSNPNDPNTAGRIFLKTAKILLYFDLKRPDIGRAFGCMDACAEISLQHVKDDAGYSAGQQQEVTTSDALTDHQNGGLYPTSEASQVTNLMQPADGVWAAQLADAMSLPLWLLATMGDPSLGEFSTATEGIPLQDGSTNTSEQNWDWLEAPFPRDLLPS</sequence>
<evidence type="ECO:0000256" key="1">
    <source>
        <dbReference type="ARBA" id="ARBA00004123"/>
    </source>
</evidence>
<keyword evidence="3" id="KW-0862">Zinc</keyword>